<evidence type="ECO:0000256" key="4">
    <source>
        <dbReference type="ARBA" id="ARBA00023163"/>
    </source>
</evidence>
<sequence length="306" mass="33664">MQKSGLLELNAVVAVSTHRSFRRAAVELGMSPSALSHAIAALEKRLGVRLFHRTTRSVSLTEAGEQFLARVQPALRDISAAMEAVSEFRDTPAGTLRLNTSEGAAQMVLTPVVLEYLRRYPDMRVDIVTDRSLVDIVAGGFDAGIRLAESVPQDMIAIAITPPLRFAVVASPQYFAKFKKPKVPADLLAHNCIRVRFPSGSIYKWEFEKRGEEQAIEVSGSLTLDSHHLMLEAALQGAGVAWTNDFAASAHIASGRLMRVLEDWTPSYPGLRLYYPANRHMPAGLRAFVNVVREIVSENSITKKKV</sequence>
<keyword evidence="2" id="KW-0805">Transcription regulation</keyword>
<dbReference type="PANTHER" id="PTHR30537:SF1">
    <property type="entry name" value="HTH-TYPE TRANSCRIPTIONAL REGULATOR PGRR"/>
    <property type="match status" value="1"/>
</dbReference>
<keyword evidence="4" id="KW-0804">Transcription</keyword>
<dbReference type="GO" id="GO:0006351">
    <property type="term" value="P:DNA-templated transcription"/>
    <property type="evidence" value="ECO:0007669"/>
    <property type="project" value="TreeGrafter"/>
</dbReference>
<name>A0A1H2BWH3_9PSED</name>
<comment type="similarity">
    <text evidence="1">Belongs to the LysR transcriptional regulatory family.</text>
</comment>
<dbReference type="EMBL" id="LT629762">
    <property type="protein sequence ID" value="SDT62106.1"/>
    <property type="molecule type" value="Genomic_DNA"/>
</dbReference>
<dbReference type="CDD" id="cd08474">
    <property type="entry name" value="PBP2_CrgA_like_5"/>
    <property type="match status" value="1"/>
</dbReference>
<dbReference type="Gene3D" id="3.40.190.290">
    <property type="match status" value="1"/>
</dbReference>
<dbReference type="PRINTS" id="PR00039">
    <property type="entry name" value="HTHLYSR"/>
</dbReference>
<dbReference type="SUPFAM" id="SSF53850">
    <property type="entry name" value="Periplasmic binding protein-like II"/>
    <property type="match status" value="1"/>
</dbReference>
<evidence type="ECO:0000256" key="1">
    <source>
        <dbReference type="ARBA" id="ARBA00009437"/>
    </source>
</evidence>
<evidence type="ECO:0000256" key="2">
    <source>
        <dbReference type="ARBA" id="ARBA00023015"/>
    </source>
</evidence>
<dbReference type="Proteomes" id="UP000198481">
    <property type="component" value="Chromosome I"/>
</dbReference>
<dbReference type="GO" id="GO:0043565">
    <property type="term" value="F:sequence-specific DNA binding"/>
    <property type="evidence" value="ECO:0007669"/>
    <property type="project" value="TreeGrafter"/>
</dbReference>
<dbReference type="RefSeq" id="WP_092281181.1">
    <property type="nucleotide sequence ID" value="NZ_LT629762.1"/>
</dbReference>
<dbReference type="FunFam" id="1.10.10.10:FF:000001">
    <property type="entry name" value="LysR family transcriptional regulator"/>
    <property type="match status" value="1"/>
</dbReference>
<feature type="domain" description="HTH lysR-type" evidence="5">
    <location>
        <begin position="9"/>
        <end position="61"/>
    </location>
</feature>
<dbReference type="Pfam" id="PF03466">
    <property type="entry name" value="LysR_substrate"/>
    <property type="match status" value="1"/>
</dbReference>
<evidence type="ECO:0000259" key="5">
    <source>
        <dbReference type="PROSITE" id="PS50931"/>
    </source>
</evidence>
<evidence type="ECO:0000313" key="6">
    <source>
        <dbReference type="EMBL" id="SDT62106.1"/>
    </source>
</evidence>
<keyword evidence="3 6" id="KW-0238">DNA-binding</keyword>
<dbReference type="PROSITE" id="PS50931">
    <property type="entry name" value="HTH_LYSR"/>
    <property type="match status" value="1"/>
</dbReference>
<evidence type="ECO:0000256" key="3">
    <source>
        <dbReference type="ARBA" id="ARBA00023125"/>
    </source>
</evidence>
<dbReference type="Gene3D" id="1.10.10.10">
    <property type="entry name" value="Winged helix-like DNA-binding domain superfamily/Winged helix DNA-binding domain"/>
    <property type="match status" value="1"/>
</dbReference>
<dbReference type="InterPro" id="IPR058163">
    <property type="entry name" value="LysR-type_TF_proteobact-type"/>
</dbReference>
<dbReference type="InterPro" id="IPR036390">
    <property type="entry name" value="WH_DNA-bd_sf"/>
</dbReference>
<protein>
    <submittedName>
        <fullName evidence="6">DNA-binding transcriptional regulator, LysR family</fullName>
    </submittedName>
</protein>
<proteinExistence type="inferred from homology"/>
<dbReference type="STRING" id="1148509.SAMN05216222_5516"/>
<dbReference type="InterPro" id="IPR005119">
    <property type="entry name" value="LysR_subst-bd"/>
</dbReference>
<dbReference type="InterPro" id="IPR000847">
    <property type="entry name" value="LysR_HTH_N"/>
</dbReference>
<accession>A0A1H2BWH3</accession>
<evidence type="ECO:0000313" key="7">
    <source>
        <dbReference type="Proteomes" id="UP000198481"/>
    </source>
</evidence>
<dbReference type="SUPFAM" id="SSF46785">
    <property type="entry name" value="Winged helix' DNA-binding domain"/>
    <property type="match status" value="1"/>
</dbReference>
<dbReference type="InterPro" id="IPR036388">
    <property type="entry name" value="WH-like_DNA-bd_sf"/>
</dbReference>
<dbReference type="GO" id="GO:0003700">
    <property type="term" value="F:DNA-binding transcription factor activity"/>
    <property type="evidence" value="ECO:0007669"/>
    <property type="project" value="InterPro"/>
</dbReference>
<dbReference type="Pfam" id="PF00126">
    <property type="entry name" value="HTH_1"/>
    <property type="match status" value="1"/>
</dbReference>
<organism evidence="6 7">
    <name type="scientific">Pseudomonas prosekii</name>
    <dbReference type="NCBI Taxonomy" id="1148509"/>
    <lineage>
        <taxon>Bacteria</taxon>
        <taxon>Pseudomonadati</taxon>
        <taxon>Pseudomonadota</taxon>
        <taxon>Gammaproteobacteria</taxon>
        <taxon>Pseudomonadales</taxon>
        <taxon>Pseudomonadaceae</taxon>
        <taxon>Pseudomonas</taxon>
    </lineage>
</organism>
<dbReference type="PANTHER" id="PTHR30537">
    <property type="entry name" value="HTH-TYPE TRANSCRIPTIONAL REGULATOR"/>
    <property type="match status" value="1"/>
</dbReference>
<gene>
    <name evidence="6" type="ORF">SAMN05216222_5516</name>
</gene>
<dbReference type="AlphaFoldDB" id="A0A1H2BWH3"/>
<reference evidence="6 7" key="1">
    <citation type="submission" date="2016-10" db="EMBL/GenBank/DDBJ databases">
        <authorList>
            <person name="de Groot N.N."/>
        </authorList>
    </citation>
    <scope>NUCLEOTIDE SEQUENCE [LARGE SCALE GENOMIC DNA]</scope>
    <source>
        <strain evidence="6 7">LMG 26867</strain>
    </source>
</reference>